<dbReference type="InterPro" id="IPR029010">
    <property type="entry name" value="ThuA-like"/>
</dbReference>
<evidence type="ECO:0000259" key="1">
    <source>
        <dbReference type="Pfam" id="PF06283"/>
    </source>
</evidence>
<feature type="domain" description="ThuA-like" evidence="1">
    <location>
        <begin position="17"/>
        <end position="222"/>
    </location>
</feature>
<proteinExistence type="predicted"/>
<dbReference type="Gene3D" id="3.40.50.880">
    <property type="match status" value="1"/>
</dbReference>
<accession>A0ABY8FRW6</accession>
<dbReference type="PANTHER" id="PTHR40469:SF2">
    <property type="entry name" value="GALACTOSE-BINDING DOMAIN-LIKE SUPERFAMILY PROTEIN"/>
    <property type="match status" value="1"/>
</dbReference>
<dbReference type="SUPFAM" id="SSF52317">
    <property type="entry name" value="Class I glutamine amidotransferase-like"/>
    <property type="match status" value="1"/>
</dbReference>
<dbReference type="PANTHER" id="PTHR40469">
    <property type="entry name" value="SECRETED GLYCOSYL HYDROLASE"/>
    <property type="match status" value="1"/>
</dbReference>
<organism evidence="2 3">
    <name type="scientific">Altererythrobacter arenosus</name>
    <dbReference type="NCBI Taxonomy" id="3032592"/>
    <lineage>
        <taxon>Bacteria</taxon>
        <taxon>Pseudomonadati</taxon>
        <taxon>Pseudomonadota</taxon>
        <taxon>Alphaproteobacteria</taxon>
        <taxon>Sphingomonadales</taxon>
        <taxon>Erythrobacteraceae</taxon>
        <taxon>Altererythrobacter</taxon>
    </lineage>
</organism>
<dbReference type="RefSeq" id="WP_278016451.1">
    <property type="nucleotide sequence ID" value="NZ_CP121106.1"/>
</dbReference>
<dbReference type="Proteomes" id="UP001215827">
    <property type="component" value="Chromosome"/>
</dbReference>
<dbReference type="InterPro" id="IPR029062">
    <property type="entry name" value="Class_I_gatase-like"/>
</dbReference>
<evidence type="ECO:0000313" key="3">
    <source>
        <dbReference type="Proteomes" id="UP001215827"/>
    </source>
</evidence>
<dbReference type="EMBL" id="CP121106">
    <property type="protein sequence ID" value="WFL77759.1"/>
    <property type="molecule type" value="Genomic_DNA"/>
</dbReference>
<evidence type="ECO:0000313" key="2">
    <source>
        <dbReference type="EMBL" id="WFL77759.1"/>
    </source>
</evidence>
<protein>
    <submittedName>
        <fullName evidence="2">ThuA domain-containing protein</fullName>
    </submittedName>
</protein>
<keyword evidence="3" id="KW-1185">Reference proteome</keyword>
<reference evidence="2 3" key="1">
    <citation type="submission" date="2023-03" db="EMBL/GenBank/DDBJ databases">
        <title>Altererythrobacter sp. CAU 1644 isolated from sand.</title>
        <authorList>
            <person name="Kim W."/>
        </authorList>
    </citation>
    <scope>NUCLEOTIDE SEQUENCE [LARGE SCALE GENOMIC DNA]</scope>
    <source>
        <strain evidence="2 3">CAU 1644</strain>
    </source>
</reference>
<name>A0ABY8FRW6_9SPHN</name>
<dbReference type="Pfam" id="PF06283">
    <property type="entry name" value="ThuA"/>
    <property type="match status" value="1"/>
</dbReference>
<gene>
    <name evidence="2" type="ORF">P7228_01440</name>
</gene>
<sequence>MSRAAILLSGGYSHPFHDSSPALAELIAEAGWSPQIEIDIDTAVSQLAERPALLAVNALHWSMMQHEKYAPDRAEYAYALPYQHMDAIETYVAGGGRLYVQHVGTICFDTQPRWCKVMGGGWSWGRSHHPPMGRITVRLTDAGTKLSSGPAEFELLDEAYHNLDPQEDCTVLATCAIDEGPQPIAWVRHFRTGRVAVDALGHDARSINAAGHRELIAGQLEWLKGTGDA</sequence>